<dbReference type="Proteomes" id="UP000320011">
    <property type="component" value="Unassembled WGS sequence"/>
</dbReference>
<dbReference type="PANTHER" id="PTHR47585:SF1">
    <property type="entry name" value="DUF1446 DOMAIN-CONTAINING PROTEIN"/>
    <property type="match status" value="1"/>
</dbReference>
<feature type="region of interest" description="Disordered" evidence="1">
    <location>
        <begin position="458"/>
        <end position="480"/>
    </location>
</feature>
<dbReference type="InterPro" id="IPR056362">
    <property type="entry name" value="AtuA-like_ferredoxin_dom"/>
</dbReference>
<reference evidence="4 5" key="1">
    <citation type="submission" date="2019-07" db="EMBL/GenBank/DDBJ databases">
        <authorList>
            <person name="Duangmal K."/>
            <person name="Teo W.F.A."/>
        </authorList>
    </citation>
    <scope>NUCLEOTIDE SEQUENCE [LARGE SCALE GENOMIC DNA]</scope>
    <source>
        <strain evidence="4 5">TBRC 6029</strain>
    </source>
</reference>
<feature type="domain" description="AtuA-like ferredoxin-fold" evidence="3">
    <location>
        <begin position="482"/>
        <end position="578"/>
    </location>
</feature>
<evidence type="ECO:0000259" key="2">
    <source>
        <dbReference type="Pfam" id="PF07287"/>
    </source>
</evidence>
<protein>
    <submittedName>
        <fullName evidence="4">DUF1446 domain-containing protein</fullName>
    </submittedName>
</protein>
<organism evidence="4 5">
    <name type="scientific">Amycolatopsis rhizosphaerae</name>
    <dbReference type="NCBI Taxonomy" id="2053003"/>
    <lineage>
        <taxon>Bacteria</taxon>
        <taxon>Bacillati</taxon>
        <taxon>Actinomycetota</taxon>
        <taxon>Actinomycetes</taxon>
        <taxon>Pseudonocardiales</taxon>
        <taxon>Pseudonocardiaceae</taxon>
        <taxon>Amycolatopsis</taxon>
    </lineage>
</organism>
<dbReference type="Pfam" id="PF23544">
    <property type="entry name" value="AtuA_ferredoxin"/>
    <property type="match status" value="1"/>
</dbReference>
<evidence type="ECO:0000313" key="5">
    <source>
        <dbReference type="Proteomes" id="UP000320011"/>
    </source>
</evidence>
<accession>A0A558A2W3</accession>
<proteinExistence type="predicted"/>
<dbReference type="Pfam" id="PF07287">
    <property type="entry name" value="AtuA"/>
    <property type="match status" value="1"/>
</dbReference>
<dbReference type="EMBL" id="VJWX01000682">
    <property type="protein sequence ID" value="TVT18588.1"/>
    <property type="molecule type" value="Genomic_DNA"/>
</dbReference>
<comment type="caution">
    <text evidence="4">The sequence shown here is derived from an EMBL/GenBank/DDBJ whole genome shotgun (WGS) entry which is preliminary data.</text>
</comment>
<dbReference type="AlphaFoldDB" id="A0A558A2W3"/>
<evidence type="ECO:0000259" key="3">
    <source>
        <dbReference type="Pfam" id="PF23544"/>
    </source>
</evidence>
<keyword evidence="5" id="KW-1185">Reference proteome</keyword>
<dbReference type="PANTHER" id="PTHR47585">
    <property type="match status" value="1"/>
</dbReference>
<dbReference type="RefSeq" id="WP_144593215.1">
    <property type="nucleotide sequence ID" value="NZ_VJWX01000682.1"/>
</dbReference>
<evidence type="ECO:0000313" key="4">
    <source>
        <dbReference type="EMBL" id="TVT18588.1"/>
    </source>
</evidence>
<gene>
    <name evidence="4" type="ORF">FNH05_35460</name>
</gene>
<dbReference type="OrthoDB" id="3959640at2"/>
<sequence>MSRPIRIANFSGYLGDRYTAVDEVMAGDPVDVLVGDYLAEVTLAALASRHRADPSRGYVEYFLDQITPHLPALAARGLKVVTNAGGFHPAGLAAALRERIEAAGAGLTVACVEGDNVLARLPEYAQAGHALENLDTGAPLSSWGVVPLAANAYLGGRGIATALAEGADIVVCGRVTDASLTAGPAAWWHGWAWNDWDALAGAVTAGHIIECGPQAVGGNFSGFTRIANMLLPGFPIAEIAADGGSVITKHARDGGEVTVDTVTAQLVYEIQGPRYLNPDVTVHLDTVRVTAAGPDRVALSGATGSPPPPSTKVAVFGQLGFSTVNTVYVTAPDVDAKIELLRAQISRALPEGVDGLEITRIGTAAADPETQWDATVALRVMATAREREALTELNLAQRLLSLYLQSIPGFYHDGGAPFGGSPRPRIDYWPALLPMAAVGHRVVFADGRVLDIAPPAETATVAQPEHPEPGPAEDTGPLRRAPLGSVAYARSGDKGGNANVGIWVPDERAWPWLRDHLSTAELRRLVPEVKDLPVVRHEFPRLKAVHFVLRGLLGTGGSSNLRVDQVGKAVGEYLRAKHVLIPEELLTRRENGDVAD</sequence>
<feature type="domain" description="Acyclic terpene utilisation N-terminal" evidence="2">
    <location>
        <begin position="5"/>
        <end position="443"/>
    </location>
</feature>
<dbReference type="InterPro" id="IPR010839">
    <property type="entry name" value="AtuA_N"/>
</dbReference>
<evidence type="ECO:0000256" key="1">
    <source>
        <dbReference type="SAM" id="MobiDB-lite"/>
    </source>
</evidence>
<reference evidence="4 5" key="2">
    <citation type="submission" date="2019-08" db="EMBL/GenBank/DDBJ databases">
        <title>Amycolatopsis acidicola sp. nov., isolated from peat swamp forest soil.</title>
        <authorList>
            <person name="Srisuk N."/>
        </authorList>
    </citation>
    <scope>NUCLEOTIDE SEQUENCE [LARGE SCALE GENOMIC DNA]</scope>
    <source>
        <strain evidence="4 5">TBRC 6029</strain>
    </source>
</reference>
<name>A0A558A2W3_9PSEU</name>